<accession>A0AAV3NIZ7</accession>
<feature type="region of interest" description="Disordered" evidence="1">
    <location>
        <begin position="130"/>
        <end position="151"/>
    </location>
</feature>
<dbReference type="EMBL" id="BAABME010014997">
    <property type="protein sequence ID" value="GAA0138776.1"/>
    <property type="molecule type" value="Genomic_DNA"/>
</dbReference>
<gene>
    <name evidence="2" type="ORF">LIER_34976</name>
</gene>
<evidence type="ECO:0000313" key="2">
    <source>
        <dbReference type="EMBL" id="GAA0138776.1"/>
    </source>
</evidence>
<dbReference type="AlphaFoldDB" id="A0AAV3NIZ7"/>
<name>A0AAV3NIZ7_LITER</name>
<keyword evidence="3" id="KW-1185">Reference proteome</keyword>
<sequence length="269" mass="29199">MSDPLANLSVKDTTGKTAEPSVVSEKSIGDFSDRYVPEGGNVNVSHADTVSEGVDVNPSVKATLDGLKDSTPSGRDVLRPSADDSVKDTVAEGINVDIPSVVDIELVTTKATGEEVIPSVTDTCAETAEGMERPTVGQEHEPQGENAQEDVHDLDTEDVAAVMSRRRKAKEKLRMNDNRIRVGNTKVPKNVVTVPTTNVTLNFEEEQAKWRLVVNRRVAAKKMLSELTKKNANIINILEGARVMPTVEVVGPYYPKLVKEFVCNMTGNN</sequence>
<comment type="caution">
    <text evidence="2">The sequence shown here is derived from an EMBL/GenBank/DDBJ whole genome shotgun (WGS) entry which is preliminary data.</text>
</comment>
<organism evidence="2 3">
    <name type="scientific">Lithospermum erythrorhizon</name>
    <name type="common">Purple gromwell</name>
    <name type="synonym">Lithospermum officinale var. erythrorhizon</name>
    <dbReference type="NCBI Taxonomy" id="34254"/>
    <lineage>
        <taxon>Eukaryota</taxon>
        <taxon>Viridiplantae</taxon>
        <taxon>Streptophyta</taxon>
        <taxon>Embryophyta</taxon>
        <taxon>Tracheophyta</taxon>
        <taxon>Spermatophyta</taxon>
        <taxon>Magnoliopsida</taxon>
        <taxon>eudicotyledons</taxon>
        <taxon>Gunneridae</taxon>
        <taxon>Pentapetalae</taxon>
        <taxon>asterids</taxon>
        <taxon>lamiids</taxon>
        <taxon>Boraginales</taxon>
        <taxon>Boraginaceae</taxon>
        <taxon>Boraginoideae</taxon>
        <taxon>Lithospermeae</taxon>
        <taxon>Lithospermum</taxon>
    </lineage>
</organism>
<proteinExistence type="predicted"/>
<feature type="region of interest" description="Disordered" evidence="1">
    <location>
        <begin position="1"/>
        <end position="31"/>
    </location>
</feature>
<evidence type="ECO:0000256" key="1">
    <source>
        <dbReference type="SAM" id="MobiDB-lite"/>
    </source>
</evidence>
<dbReference type="Proteomes" id="UP001454036">
    <property type="component" value="Unassembled WGS sequence"/>
</dbReference>
<evidence type="ECO:0000313" key="3">
    <source>
        <dbReference type="Proteomes" id="UP001454036"/>
    </source>
</evidence>
<feature type="region of interest" description="Disordered" evidence="1">
    <location>
        <begin position="63"/>
        <end position="84"/>
    </location>
</feature>
<feature type="compositionally biased region" description="Basic and acidic residues" evidence="1">
    <location>
        <begin position="138"/>
        <end position="151"/>
    </location>
</feature>
<reference evidence="2 3" key="1">
    <citation type="submission" date="2024-01" db="EMBL/GenBank/DDBJ databases">
        <title>The complete chloroplast genome sequence of Lithospermum erythrorhizon: insights into the phylogenetic relationship among Boraginaceae species and the maternal lineages of purple gromwells.</title>
        <authorList>
            <person name="Okada T."/>
            <person name="Watanabe K."/>
        </authorList>
    </citation>
    <scope>NUCLEOTIDE SEQUENCE [LARGE SCALE GENOMIC DNA]</scope>
</reference>
<protein>
    <submittedName>
        <fullName evidence="2">Uncharacterized protein</fullName>
    </submittedName>
</protein>